<feature type="domain" description="HNH nuclease" evidence="1">
    <location>
        <begin position="60"/>
        <end position="107"/>
    </location>
</feature>
<evidence type="ECO:0000259" key="1">
    <source>
        <dbReference type="SMART" id="SM00507"/>
    </source>
</evidence>
<dbReference type="SMART" id="SM00507">
    <property type="entry name" value="HNHc"/>
    <property type="match status" value="1"/>
</dbReference>
<dbReference type="KEGG" id="bcoa:BF29_2624"/>
<dbReference type="EMBL" id="FQUB01000071">
    <property type="protein sequence ID" value="SHF77765.1"/>
    <property type="molecule type" value="Genomic_DNA"/>
</dbReference>
<name>A0A0B5X9D0_HEYCO</name>
<organism evidence="2 3">
    <name type="scientific">Heyndrickxia coagulans DSM 1 = ATCC 7050</name>
    <dbReference type="NCBI Taxonomy" id="1121088"/>
    <lineage>
        <taxon>Bacteria</taxon>
        <taxon>Bacillati</taxon>
        <taxon>Bacillota</taxon>
        <taxon>Bacilli</taxon>
        <taxon>Bacillales</taxon>
        <taxon>Bacillaceae</taxon>
        <taxon>Heyndrickxia</taxon>
    </lineage>
</organism>
<reference evidence="2 3" key="1">
    <citation type="submission" date="2016-11" db="EMBL/GenBank/DDBJ databases">
        <authorList>
            <person name="Varghese N."/>
            <person name="Submissions S."/>
        </authorList>
    </citation>
    <scope>NUCLEOTIDE SEQUENCE [LARGE SCALE GENOMIC DNA]</scope>
    <source>
        <strain evidence="2 3">DSM 1</strain>
    </source>
</reference>
<dbReference type="Gene3D" id="3.90.75.20">
    <property type="match status" value="1"/>
</dbReference>
<dbReference type="HOGENOM" id="CLU_099810_0_1_9"/>
<accession>A0A0B5X9D0</accession>
<dbReference type="Proteomes" id="UP000184029">
    <property type="component" value="Unassembled WGS sequence"/>
</dbReference>
<proteinExistence type="predicted"/>
<dbReference type="GO" id="GO:0016788">
    <property type="term" value="F:hydrolase activity, acting on ester bonds"/>
    <property type="evidence" value="ECO:0007669"/>
    <property type="project" value="InterPro"/>
</dbReference>
<dbReference type="Pfam" id="PF13392">
    <property type="entry name" value="HNH_3"/>
    <property type="match status" value="1"/>
</dbReference>
<gene>
    <name evidence="2" type="ORF">SAMN02745208_02660</name>
</gene>
<dbReference type="AlphaFoldDB" id="A0A0B5X9D0"/>
<protein>
    <submittedName>
        <fullName evidence="2">NUMOD4 motif-containing protein</fullName>
    </submittedName>
</protein>
<dbReference type="SUPFAM" id="SSF64496">
    <property type="entry name" value="DNA-binding domain of intron-encoded endonucleases"/>
    <property type="match status" value="1"/>
</dbReference>
<comment type="caution">
    <text evidence="2">The sequence shown here is derived from an EMBL/GenBank/DDBJ whole genome shotgun (WGS) entry which is preliminary data.</text>
</comment>
<dbReference type="Pfam" id="PF07463">
    <property type="entry name" value="NUMOD4"/>
    <property type="match status" value="1"/>
</dbReference>
<evidence type="ECO:0000313" key="2">
    <source>
        <dbReference type="EMBL" id="SHF77765.1"/>
    </source>
</evidence>
<dbReference type="InterPro" id="IPR044925">
    <property type="entry name" value="His-Me_finger_sf"/>
</dbReference>
<dbReference type="KEGG" id="bcoa:BF29_2548"/>
<dbReference type="Gene3D" id="1.10.10.10">
    <property type="entry name" value="Winged helix-like DNA-binding domain superfamily/Winged helix DNA-binding domain"/>
    <property type="match status" value="1"/>
</dbReference>
<dbReference type="GeneID" id="29814143"/>
<sequence length="172" mass="19873">MQEVWKDISGYEGLYQVSNLGRIKSLERFDSLGRKVHEKIRKLQITPHGYVTVDLKSNGKRQTYNVHRLVAIAFMGYEKDKDINHIDGNKQNNRLENLEWVTRRENMIHAWDTGLNKKKRKPVIQFKAGKKIAVFASAYDAQKSTKVHAPHICACCHGKRKTAGGYTWNYAE</sequence>
<dbReference type="InterPro" id="IPR010902">
    <property type="entry name" value="NUMOD4"/>
</dbReference>
<dbReference type="RefSeq" id="WP_029142828.1">
    <property type="nucleotide sequence ID" value="NZ_ALAS01000229.1"/>
</dbReference>
<dbReference type="InterPro" id="IPR036388">
    <property type="entry name" value="WH-like_DNA-bd_sf"/>
</dbReference>
<dbReference type="InterPro" id="IPR003615">
    <property type="entry name" value="HNH_nuc"/>
</dbReference>
<dbReference type="SUPFAM" id="SSF54060">
    <property type="entry name" value="His-Me finger endonucleases"/>
    <property type="match status" value="1"/>
</dbReference>
<evidence type="ECO:0000313" key="3">
    <source>
        <dbReference type="Proteomes" id="UP000184029"/>
    </source>
</evidence>